<gene>
    <name evidence="1" type="ORF">SAMN05444362_11617</name>
</gene>
<protein>
    <submittedName>
        <fullName evidence="1">Uncharacterized protein</fullName>
    </submittedName>
</protein>
<evidence type="ECO:0000313" key="1">
    <source>
        <dbReference type="EMBL" id="SHG13457.1"/>
    </source>
</evidence>
<keyword evidence="2" id="KW-1185">Reference proteome</keyword>
<dbReference type="Proteomes" id="UP000184480">
    <property type="component" value="Unassembled WGS sequence"/>
</dbReference>
<dbReference type="STRING" id="1346286.SAMN05444362_11617"/>
<dbReference type="EMBL" id="FQUC01000016">
    <property type="protein sequence ID" value="SHG13457.1"/>
    <property type="molecule type" value="Genomic_DNA"/>
</dbReference>
<sequence>MINSIIELFRNQAREHKTIRSFYYNRNFELGSGNELHPVFWLEDPISGRNQQHVFTNTVNFSVLLIPEDEAETIQFQNLAFSIGLNILERIKADGNIPVTVLPTWTYLTLRNYYDNNACGCRFSVDLVQRNMQNLCLIEEQFDSDKEFEEKDILNRFDINISKGGCETFVNKLPVFDLKTSK</sequence>
<dbReference type="OrthoDB" id="996449at2"/>
<proteinExistence type="predicted"/>
<reference evidence="2" key="1">
    <citation type="submission" date="2016-11" db="EMBL/GenBank/DDBJ databases">
        <authorList>
            <person name="Varghese N."/>
            <person name="Submissions S."/>
        </authorList>
    </citation>
    <scope>NUCLEOTIDE SEQUENCE [LARGE SCALE GENOMIC DNA]</scope>
    <source>
        <strain evidence="2">DSM 27370</strain>
    </source>
</reference>
<dbReference type="RefSeq" id="WP_062182897.1">
    <property type="nucleotide sequence ID" value="NZ_BBXL01000019.1"/>
</dbReference>
<name>A0A1M5HBZ8_9BACT</name>
<accession>A0A1M5HBZ8</accession>
<evidence type="ECO:0000313" key="2">
    <source>
        <dbReference type="Proteomes" id="UP000184480"/>
    </source>
</evidence>
<dbReference type="AlphaFoldDB" id="A0A1M5HBZ8"/>
<organism evidence="1 2">
    <name type="scientific">Dysgonomonas macrotermitis</name>
    <dbReference type="NCBI Taxonomy" id="1346286"/>
    <lineage>
        <taxon>Bacteria</taxon>
        <taxon>Pseudomonadati</taxon>
        <taxon>Bacteroidota</taxon>
        <taxon>Bacteroidia</taxon>
        <taxon>Bacteroidales</taxon>
        <taxon>Dysgonomonadaceae</taxon>
        <taxon>Dysgonomonas</taxon>
    </lineage>
</organism>